<reference evidence="2 3" key="1">
    <citation type="journal article" date="2018" name="PLoS ONE">
        <title>The draft genome of Kipferlia bialata reveals reductive genome evolution in fornicate parasites.</title>
        <authorList>
            <person name="Tanifuji G."/>
            <person name="Takabayashi S."/>
            <person name="Kume K."/>
            <person name="Takagi M."/>
            <person name="Nakayama T."/>
            <person name="Kamikawa R."/>
            <person name="Inagaki Y."/>
            <person name="Hashimoto T."/>
        </authorList>
    </citation>
    <scope>NUCLEOTIDE SEQUENCE [LARGE SCALE GENOMIC DNA]</scope>
    <source>
        <strain evidence="2">NY0173</strain>
    </source>
</reference>
<gene>
    <name evidence="2" type="ORF">KIPB_001374</name>
</gene>
<dbReference type="EMBL" id="BDIP01000193">
    <property type="protein sequence ID" value="GIQ80555.1"/>
    <property type="molecule type" value="Genomic_DNA"/>
</dbReference>
<sequence>MVPASTVQLEHALHRLRADVGGENVITLNGRRMRLKLSARPTSRTASVLVSPTERRARLADKYLAELQGRLLYRMLSSLYGRQLVPLNSILTGVTQDVPFYPSPVVTGYIYSYVPFYPPPVVTGLTHQGRSRPTENPLIREISARAKLADAYLNSSGGGKHLRQSLHVVQAQCDSEAQRVRGDEELQDVGMSTHALDIGGIMPRVSGISSTHYKTPRSTAVMFDGRVLPRSLTSVLPKMVRTAVIEPCASLCAMPSQALQLSLSLGLFPDGDDMHREKAKAESREREREREPEEDSEGSEPSVKCTRLSAVHGGSLLAAAQRRSESLRLRKQYSKVVRHKGGEVEEISGSADTAAVQSLVKSIGDIGGNHAESVLKGATYAGSVLQFIRAEGEREKEKAAERERSQSKASKAKRGHSSSASANTMPRVKVEQAPAKLIVEVEQGPAKLRGPAFISGVARLGHAASMLTSVSGSARRDTSPEDSFPSTQAMSQTVSTILSSPFRRGTDVSGVIAASERRRQIRVRGTAARVGRGRERLGRHRGTEVWRPIALGK</sequence>
<feature type="compositionally biased region" description="Basic and acidic residues" evidence="1">
    <location>
        <begin position="272"/>
        <end position="291"/>
    </location>
</feature>
<feature type="region of interest" description="Disordered" evidence="1">
    <location>
        <begin position="271"/>
        <end position="304"/>
    </location>
</feature>
<protein>
    <submittedName>
        <fullName evidence="2">Uncharacterized protein</fullName>
    </submittedName>
</protein>
<proteinExistence type="predicted"/>
<accession>A0A9K3CQG1</accession>
<feature type="compositionally biased region" description="Basic and acidic residues" evidence="1">
    <location>
        <begin position="394"/>
        <end position="406"/>
    </location>
</feature>
<keyword evidence="3" id="KW-1185">Reference proteome</keyword>
<feature type="region of interest" description="Disordered" evidence="1">
    <location>
        <begin position="394"/>
        <end position="428"/>
    </location>
</feature>
<evidence type="ECO:0000313" key="3">
    <source>
        <dbReference type="Proteomes" id="UP000265618"/>
    </source>
</evidence>
<feature type="region of interest" description="Disordered" evidence="1">
    <location>
        <begin position="471"/>
        <end position="492"/>
    </location>
</feature>
<evidence type="ECO:0000313" key="2">
    <source>
        <dbReference type="EMBL" id="GIQ80555.1"/>
    </source>
</evidence>
<name>A0A9K3CQG1_9EUKA</name>
<organism evidence="2 3">
    <name type="scientific">Kipferlia bialata</name>
    <dbReference type="NCBI Taxonomy" id="797122"/>
    <lineage>
        <taxon>Eukaryota</taxon>
        <taxon>Metamonada</taxon>
        <taxon>Carpediemonas-like organisms</taxon>
        <taxon>Kipferlia</taxon>
    </lineage>
</organism>
<dbReference type="AlphaFoldDB" id="A0A9K3CQG1"/>
<dbReference type="Proteomes" id="UP000265618">
    <property type="component" value="Unassembled WGS sequence"/>
</dbReference>
<comment type="caution">
    <text evidence="2">The sequence shown here is derived from an EMBL/GenBank/DDBJ whole genome shotgun (WGS) entry which is preliminary data.</text>
</comment>
<evidence type="ECO:0000256" key="1">
    <source>
        <dbReference type="SAM" id="MobiDB-lite"/>
    </source>
</evidence>